<dbReference type="PRINTS" id="PR01345">
    <property type="entry name" value="CERVTRCPTASE"/>
</dbReference>
<organism evidence="1">
    <name type="scientific">Sipha flava</name>
    <name type="common">yellow sugarcane aphid</name>
    <dbReference type="NCBI Taxonomy" id="143950"/>
    <lineage>
        <taxon>Eukaryota</taxon>
        <taxon>Metazoa</taxon>
        <taxon>Ecdysozoa</taxon>
        <taxon>Arthropoda</taxon>
        <taxon>Hexapoda</taxon>
        <taxon>Insecta</taxon>
        <taxon>Pterygota</taxon>
        <taxon>Neoptera</taxon>
        <taxon>Paraneoptera</taxon>
        <taxon>Hemiptera</taxon>
        <taxon>Sternorrhyncha</taxon>
        <taxon>Aphidomorpha</taxon>
        <taxon>Aphidoidea</taxon>
        <taxon>Aphididae</taxon>
        <taxon>Sipha</taxon>
    </lineage>
</organism>
<gene>
    <name evidence="1" type="ORF">g.69566</name>
</gene>
<proteinExistence type="predicted"/>
<dbReference type="AlphaFoldDB" id="A0A2S2QVQ8"/>
<reference evidence="1" key="1">
    <citation type="submission" date="2018-04" db="EMBL/GenBank/DDBJ databases">
        <title>Transcriptome assembly of Sipha flava.</title>
        <authorList>
            <person name="Scully E.D."/>
            <person name="Geib S.M."/>
            <person name="Palmer N.A."/>
            <person name="Koch K."/>
            <person name="Bradshaw J."/>
            <person name="Heng-Moss T."/>
            <person name="Sarath G."/>
        </authorList>
    </citation>
    <scope>NUCLEOTIDE SEQUENCE</scope>
</reference>
<dbReference type="EMBL" id="GGMS01012601">
    <property type="protein sequence ID" value="MBY81804.1"/>
    <property type="molecule type" value="Transcribed_RNA"/>
</dbReference>
<evidence type="ECO:0008006" key="2">
    <source>
        <dbReference type="Google" id="ProtNLM"/>
    </source>
</evidence>
<accession>A0A2S2QVQ8</accession>
<evidence type="ECO:0000313" key="1">
    <source>
        <dbReference type="EMBL" id="MBY81804.1"/>
    </source>
</evidence>
<protein>
    <recommendedName>
        <fullName evidence="2">RNA-directed DNA polymerase</fullName>
    </recommendedName>
</protein>
<dbReference type="PANTHER" id="PTHR33332">
    <property type="entry name" value="REVERSE TRANSCRIPTASE DOMAIN-CONTAINING PROTEIN"/>
    <property type="match status" value="1"/>
</dbReference>
<name>A0A2S2QVQ8_9HEMI</name>
<sequence>MHLNLKKCFYITFSLKRQPIQLNYSLGNINLLKVSTVHDLGVKFDSKLSFKDHVLYIRNKASKKLGFLKQTCQNFRDESALKTLYYSLIRSHFDYALLIWHPYLVTQIQDLNKIQNNFYQIFMLSMFCL</sequence>
<dbReference type="OrthoDB" id="6615090at2759"/>